<keyword evidence="1" id="KW-0812">Transmembrane</keyword>
<name>A0AAU8I6I9_9XANT</name>
<evidence type="ECO:0000313" key="4">
    <source>
        <dbReference type="Proteomes" id="UP001430647"/>
    </source>
</evidence>
<dbReference type="AlphaFoldDB" id="A0AAU8I6I9"/>
<evidence type="ECO:0000313" key="3">
    <source>
        <dbReference type="EMBL" id="XCI80832.1"/>
    </source>
</evidence>
<feature type="transmembrane region" description="Helical" evidence="1">
    <location>
        <begin position="84"/>
        <end position="105"/>
    </location>
</feature>
<evidence type="ECO:0000256" key="1">
    <source>
        <dbReference type="SAM" id="Phobius"/>
    </source>
</evidence>
<accession>A0AAU8I6I9</accession>
<proteinExistence type="predicted"/>
<dbReference type="RefSeq" id="WP_242159210.1">
    <property type="nucleotide sequence ID" value="NZ_CP131914.1"/>
</dbReference>
<protein>
    <submittedName>
        <fullName evidence="3">Uncharacterized protein</fullName>
    </submittedName>
</protein>
<reference evidence="2" key="2">
    <citation type="submission" date="2022-01" db="EMBL/GenBank/DDBJ databases">
        <authorList>
            <person name="Rana R."/>
            <person name="Patil P.B."/>
        </authorList>
    </citation>
    <scope>NUCLEOTIDE SEQUENCE</scope>
    <source>
        <strain evidence="2">PPL560</strain>
    </source>
</reference>
<dbReference type="KEGG" id="xin:Q7W82_01315"/>
<reference evidence="3" key="3">
    <citation type="submission" date="2023-08" db="EMBL/GenBank/DDBJ databases">
        <title>Complete genome sequence of Xanthomonas indica.</title>
        <authorList>
            <person name="Patil P.B."/>
            <person name="Rana R."/>
        </authorList>
    </citation>
    <scope>NUCLEOTIDE SEQUENCE</scope>
    <source>
        <strain evidence="3">PPL560</strain>
    </source>
</reference>
<dbReference type="Proteomes" id="UP001430647">
    <property type="component" value="Unassembled WGS sequence"/>
</dbReference>
<dbReference type="EMBL" id="CP131914">
    <property type="protein sequence ID" value="XCI80832.1"/>
    <property type="molecule type" value="Genomic_DNA"/>
</dbReference>
<feature type="transmembrane region" description="Helical" evidence="1">
    <location>
        <begin position="47"/>
        <end position="64"/>
    </location>
</feature>
<evidence type="ECO:0000313" key="2">
    <source>
        <dbReference type="EMBL" id="MCI2261141.1"/>
    </source>
</evidence>
<keyword evidence="1" id="KW-1133">Transmembrane helix</keyword>
<dbReference type="EMBL" id="JAKJPQ010000004">
    <property type="protein sequence ID" value="MCI2261141.1"/>
    <property type="molecule type" value="Genomic_DNA"/>
</dbReference>
<keyword evidence="1" id="KW-0472">Membrane</keyword>
<gene>
    <name evidence="2" type="ORF">L3V74_06270</name>
    <name evidence="3" type="ORF">Q7W82_01315</name>
</gene>
<feature type="transmembrane region" description="Helical" evidence="1">
    <location>
        <begin position="12"/>
        <end position="35"/>
    </location>
</feature>
<sequence length="121" mass="12860">MLAMGLYPVLDVSALTGALGLLARLLLPLIALLLLPRLAPGRARTRARLGLTVLLVGALLPRLLDAVLSWAALIDGQFRARHPGVYALVHLLDDALYVVGLGLLLRALWLALPRKAAPPAP</sequence>
<keyword evidence="4" id="KW-1185">Reference proteome</keyword>
<organism evidence="3">
    <name type="scientific">Xanthomonas indica</name>
    <dbReference type="NCBI Taxonomy" id="2912242"/>
    <lineage>
        <taxon>Bacteria</taxon>
        <taxon>Pseudomonadati</taxon>
        <taxon>Pseudomonadota</taxon>
        <taxon>Gammaproteobacteria</taxon>
        <taxon>Lysobacterales</taxon>
        <taxon>Lysobacteraceae</taxon>
        <taxon>Xanthomonas</taxon>
    </lineage>
</organism>
<reference evidence="2 4" key="1">
    <citation type="journal article" date="2022" name="Curr. Microbiol.">
        <title>Xanthomonas indica sp. nov., a Novel Member of Non-Pathogenic Xanthomonas Community from Healthy Rice Seeds.</title>
        <authorList>
            <person name="Rana R."/>
            <person name="Madhavan V.N."/>
            <person name="Saroha T."/>
            <person name="Bansal K."/>
            <person name="Kaur A."/>
            <person name="Sonti R.V."/>
            <person name="Patel H.K."/>
            <person name="Patil P.B."/>
        </authorList>
    </citation>
    <scope>NUCLEOTIDE SEQUENCE [LARGE SCALE GENOMIC DNA]</scope>
    <source>
        <strain evidence="2 4">PPL560</strain>
    </source>
</reference>